<keyword evidence="1" id="KW-0813">Transport</keyword>
<dbReference type="InterPro" id="IPR003593">
    <property type="entry name" value="AAA+_ATPase"/>
</dbReference>
<keyword evidence="4" id="KW-1278">Translocase</keyword>
<dbReference type="Pfam" id="PF00005">
    <property type="entry name" value="ABC_tran"/>
    <property type="match status" value="1"/>
</dbReference>
<dbReference type="InterPro" id="IPR003439">
    <property type="entry name" value="ABC_transporter-like_ATP-bd"/>
</dbReference>
<evidence type="ECO:0000313" key="7">
    <source>
        <dbReference type="Proteomes" id="UP000183410"/>
    </source>
</evidence>
<dbReference type="FunFam" id="3.40.50.300:FF:000134">
    <property type="entry name" value="Iron-enterobactin ABC transporter ATP-binding protein"/>
    <property type="match status" value="1"/>
</dbReference>
<dbReference type="GO" id="GO:0005524">
    <property type="term" value="F:ATP binding"/>
    <property type="evidence" value="ECO:0007669"/>
    <property type="project" value="UniProtKB-KW"/>
</dbReference>
<evidence type="ECO:0000256" key="4">
    <source>
        <dbReference type="ARBA" id="ARBA00022967"/>
    </source>
</evidence>
<dbReference type="NCBIfam" id="NF010068">
    <property type="entry name" value="PRK13548.1"/>
    <property type="match status" value="1"/>
</dbReference>
<name>A0A1I1YG43_9BACL</name>
<dbReference type="PANTHER" id="PTHR42794">
    <property type="entry name" value="HEMIN IMPORT ATP-BINDING PROTEIN HMUV"/>
    <property type="match status" value="1"/>
</dbReference>
<dbReference type="GO" id="GO:0016887">
    <property type="term" value="F:ATP hydrolysis activity"/>
    <property type="evidence" value="ECO:0007669"/>
    <property type="project" value="InterPro"/>
</dbReference>
<dbReference type="PROSITE" id="PS00211">
    <property type="entry name" value="ABC_TRANSPORTER_1"/>
    <property type="match status" value="1"/>
</dbReference>
<proteinExistence type="predicted"/>
<dbReference type="InterPro" id="IPR027417">
    <property type="entry name" value="P-loop_NTPase"/>
</dbReference>
<keyword evidence="7" id="KW-1185">Reference proteome</keyword>
<dbReference type="SUPFAM" id="SSF52540">
    <property type="entry name" value="P-loop containing nucleoside triphosphate hydrolases"/>
    <property type="match status" value="1"/>
</dbReference>
<evidence type="ECO:0000313" key="6">
    <source>
        <dbReference type="EMBL" id="SFE18359.1"/>
    </source>
</evidence>
<dbReference type="OrthoDB" id="9787851at2"/>
<dbReference type="Gene3D" id="3.40.50.300">
    <property type="entry name" value="P-loop containing nucleotide triphosphate hydrolases"/>
    <property type="match status" value="1"/>
</dbReference>
<dbReference type="Proteomes" id="UP000183410">
    <property type="component" value="Unassembled WGS sequence"/>
</dbReference>
<keyword evidence="3 6" id="KW-0067">ATP-binding</keyword>
<evidence type="ECO:0000256" key="2">
    <source>
        <dbReference type="ARBA" id="ARBA00022741"/>
    </source>
</evidence>
<dbReference type="InterPro" id="IPR017871">
    <property type="entry name" value="ABC_transporter-like_CS"/>
</dbReference>
<dbReference type="AlphaFoldDB" id="A0A1I1YG43"/>
<gene>
    <name evidence="6" type="ORF">SAMN04487969_101518</name>
</gene>
<evidence type="ECO:0000259" key="5">
    <source>
        <dbReference type="PROSITE" id="PS50893"/>
    </source>
</evidence>
<evidence type="ECO:0000256" key="3">
    <source>
        <dbReference type="ARBA" id="ARBA00022840"/>
    </source>
</evidence>
<keyword evidence="2" id="KW-0547">Nucleotide-binding</keyword>
<dbReference type="SMART" id="SM00382">
    <property type="entry name" value="AAA"/>
    <property type="match status" value="1"/>
</dbReference>
<accession>A0A1I1YG43</accession>
<reference evidence="7" key="1">
    <citation type="submission" date="2016-10" db="EMBL/GenBank/DDBJ databases">
        <authorList>
            <person name="Varghese N."/>
            <person name="Submissions S."/>
        </authorList>
    </citation>
    <scope>NUCLEOTIDE SEQUENCE [LARGE SCALE GENOMIC DNA]</scope>
    <source>
        <strain evidence="7">CGMCC 1.10223</strain>
    </source>
</reference>
<dbReference type="EMBL" id="FONN01000001">
    <property type="protein sequence ID" value="SFE18359.1"/>
    <property type="molecule type" value="Genomic_DNA"/>
</dbReference>
<organism evidence="6 7">
    <name type="scientific">Paenibacillus algorifonticola</name>
    <dbReference type="NCBI Taxonomy" id="684063"/>
    <lineage>
        <taxon>Bacteria</taxon>
        <taxon>Bacillati</taxon>
        <taxon>Bacillota</taxon>
        <taxon>Bacilli</taxon>
        <taxon>Bacillales</taxon>
        <taxon>Paenibacillaceae</taxon>
        <taxon>Paenibacillus</taxon>
    </lineage>
</organism>
<feature type="domain" description="ABC transporter" evidence="5">
    <location>
        <begin position="5"/>
        <end position="241"/>
    </location>
</feature>
<dbReference type="CDD" id="cd03214">
    <property type="entry name" value="ABC_Iron-Siderophores_B12_Hemin"/>
    <property type="match status" value="1"/>
</dbReference>
<dbReference type="PANTHER" id="PTHR42794:SF1">
    <property type="entry name" value="HEMIN IMPORT ATP-BINDING PROTEIN HMUV"/>
    <property type="match status" value="1"/>
</dbReference>
<sequence length="269" mass="29633">MAIMLEARQLGTTIRGRNVLNDLTFSFQKGYTYGIIGPNGVGKSTLLKLLSGVLPPSQGDIFLEGRSIAAYSRKEAARKLAVLQQGVLPPIGFTVREVIEMGRFPYQNWFGNEAVDCSPIINQAIAAMGLEKLEQRKMAELSGGERQRVALAKVIVQQAEVILLDEPTTYLDIGYQIQLLDTVKSWQREQGITVVSVLHDLNLAALYCDEVLVLHRGRIAALGKPQHIYTTELIREVYGAEASIMNHPLTGAPQILLAPNVRINNGELE</sequence>
<evidence type="ECO:0000256" key="1">
    <source>
        <dbReference type="ARBA" id="ARBA00022448"/>
    </source>
</evidence>
<protein>
    <submittedName>
        <fullName evidence="6">Iron complex transport system ATP-binding protein</fullName>
    </submittedName>
</protein>
<dbReference type="PROSITE" id="PS50893">
    <property type="entry name" value="ABC_TRANSPORTER_2"/>
    <property type="match status" value="1"/>
</dbReference>